<keyword evidence="5" id="KW-1003">Cell membrane</keyword>
<keyword evidence="4 5" id="KW-0472">Membrane</keyword>
<protein>
    <recommendedName>
        <fullName evidence="5">Probable membrane transporter protein</fullName>
    </recommendedName>
</protein>
<evidence type="ECO:0000256" key="1">
    <source>
        <dbReference type="ARBA" id="ARBA00004141"/>
    </source>
</evidence>
<dbReference type="OrthoDB" id="457670at2"/>
<evidence type="ECO:0000313" key="6">
    <source>
        <dbReference type="EMBL" id="SNT75211.1"/>
    </source>
</evidence>
<dbReference type="AlphaFoldDB" id="A0A239PY19"/>
<evidence type="ECO:0000256" key="4">
    <source>
        <dbReference type="ARBA" id="ARBA00023136"/>
    </source>
</evidence>
<feature type="transmembrane region" description="Helical" evidence="5">
    <location>
        <begin position="151"/>
        <end position="176"/>
    </location>
</feature>
<proteinExistence type="inferred from homology"/>
<dbReference type="RefSeq" id="WP_089413046.1">
    <property type="nucleotide sequence ID" value="NZ_FZQA01000007.1"/>
</dbReference>
<name>A0A239PY19_9PROT</name>
<feature type="transmembrane region" description="Helical" evidence="5">
    <location>
        <begin position="223"/>
        <end position="242"/>
    </location>
</feature>
<dbReference type="InterPro" id="IPR002781">
    <property type="entry name" value="TM_pro_TauE-like"/>
</dbReference>
<dbReference type="Proteomes" id="UP000198346">
    <property type="component" value="Unassembled WGS sequence"/>
</dbReference>
<evidence type="ECO:0000256" key="5">
    <source>
        <dbReference type="RuleBase" id="RU363041"/>
    </source>
</evidence>
<keyword evidence="7" id="KW-1185">Reference proteome</keyword>
<organism evidence="6 7">
    <name type="scientific">Amphiplicatus metriothermophilus</name>
    <dbReference type="NCBI Taxonomy" id="1519374"/>
    <lineage>
        <taxon>Bacteria</taxon>
        <taxon>Pseudomonadati</taxon>
        <taxon>Pseudomonadota</taxon>
        <taxon>Alphaproteobacteria</taxon>
        <taxon>Parvularculales</taxon>
        <taxon>Parvularculaceae</taxon>
        <taxon>Amphiplicatus</taxon>
    </lineage>
</organism>
<accession>A0A239PY19</accession>
<feature type="transmembrane region" description="Helical" evidence="5">
    <location>
        <begin position="254"/>
        <end position="272"/>
    </location>
</feature>
<sequence>MASFLAAHGFLLLTVLAAGLAAGFAGGLFGIGGGIVTVPALYAVFRAYDVAPEPSLKTAIGTSLAVIIITSLRALRAHHLAGYVDIGVLRAWAPWIAAGAVAGGLTARWIPVEALTVVFTVGALFIAWRRLTGSAPPPPDRTRDLSSKAVHIPMGFGTGLFSSLMGLGGGAVGVMVMAWSGRSMRQAVATASGFGVAVAAPGTAGFIVSGLGAEGLPPLSLGHVNLLAFAAMAAMTAISAPLGARAAHRIDGDLLSRLFGVYVGLAALGLLWEALR</sequence>
<comment type="similarity">
    <text evidence="5">Belongs to the 4-toluene sulfonate uptake permease (TSUP) (TC 2.A.102) family.</text>
</comment>
<keyword evidence="2 5" id="KW-0812">Transmembrane</keyword>
<reference evidence="6 7" key="1">
    <citation type="submission" date="2017-07" db="EMBL/GenBank/DDBJ databases">
        <authorList>
            <person name="Sun Z.S."/>
            <person name="Albrecht U."/>
            <person name="Echele G."/>
            <person name="Lee C.C."/>
        </authorList>
    </citation>
    <scope>NUCLEOTIDE SEQUENCE [LARGE SCALE GENOMIC DNA]</scope>
    <source>
        <strain evidence="6 7">CGMCC 1.12710</strain>
    </source>
</reference>
<feature type="transmembrane region" description="Helical" evidence="5">
    <location>
        <begin position="56"/>
        <end position="75"/>
    </location>
</feature>
<dbReference type="GO" id="GO:0005886">
    <property type="term" value="C:plasma membrane"/>
    <property type="evidence" value="ECO:0007669"/>
    <property type="project" value="UniProtKB-SubCell"/>
</dbReference>
<feature type="transmembrane region" description="Helical" evidence="5">
    <location>
        <begin position="27"/>
        <end position="44"/>
    </location>
</feature>
<dbReference type="EMBL" id="FZQA01000007">
    <property type="protein sequence ID" value="SNT75211.1"/>
    <property type="molecule type" value="Genomic_DNA"/>
</dbReference>
<dbReference type="PANTHER" id="PTHR43483">
    <property type="entry name" value="MEMBRANE TRANSPORTER PROTEIN HI_0806-RELATED"/>
    <property type="match status" value="1"/>
</dbReference>
<gene>
    <name evidence="6" type="ORF">SAMN06297382_2614</name>
</gene>
<evidence type="ECO:0000256" key="3">
    <source>
        <dbReference type="ARBA" id="ARBA00022989"/>
    </source>
</evidence>
<comment type="subcellular location">
    <subcellularLocation>
        <location evidence="5">Cell membrane</location>
        <topology evidence="5">Multi-pass membrane protein</topology>
    </subcellularLocation>
    <subcellularLocation>
        <location evidence="1">Membrane</location>
        <topology evidence="1">Multi-pass membrane protein</topology>
    </subcellularLocation>
</comment>
<evidence type="ECO:0000256" key="2">
    <source>
        <dbReference type="ARBA" id="ARBA00022692"/>
    </source>
</evidence>
<feature type="transmembrane region" description="Helical" evidence="5">
    <location>
        <begin position="87"/>
        <end position="107"/>
    </location>
</feature>
<dbReference type="PANTHER" id="PTHR43483:SF3">
    <property type="entry name" value="MEMBRANE TRANSPORTER PROTEIN HI_0806-RELATED"/>
    <property type="match status" value="1"/>
</dbReference>
<feature type="transmembrane region" description="Helical" evidence="5">
    <location>
        <begin position="188"/>
        <end position="211"/>
    </location>
</feature>
<evidence type="ECO:0000313" key="7">
    <source>
        <dbReference type="Proteomes" id="UP000198346"/>
    </source>
</evidence>
<dbReference type="Pfam" id="PF01925">
    <property type="entry name" value="TauE"/>
    <property type="match status" value="1"/>
</dbReference>
<keyword evidence="3 5" id="KW-1133">Transmembrane helix</keyword>